<dbReference type="Proteomes" id="UP001732780">
    <property type="component" value="Chromosome 4"/>
</dbReference>
<dbReference type="PANTHER" id="PTHR46793:SF3">
    <property type="entry name" value="RIKEN CDNA 4930596D02 GENE"/>
    <property type="match status" value="1"/>
</dbReference>
<dbReference type="GeneID" id="105068620"/>
<dbReference type="Gene3D" id="1.20.870.10">
    <property type="entry name" value="Son of sevenless (SoS) protein Chain: S domain 1"/>
    <property type="match status" value="1"/>
</dbReference>
<organism evidence="2 3">
    <name type="scientific">Camelus bactrianus</name>
    <name type="common">Bactrian camel</name>
    <dbReference type="NCBI Taxonomy" id="9837"/>
    <lineage>
        <taxon>Eukaryota</taxon>
        <taxon>Metazoa</taxon>
        <taxon>Chordata</taxon>
        <taxon>Craniata</taxon>
        <taxon>Vertebrata</taxon>
        <taxon>Euteleostomi</taxon>
        <taxon>Mammalia</taxon>
        <taxon>Eutheria</taxon>
        <taxon>Laurasiatheria</taxon>
        <taxon>Artiodactyla</taxon>
        <taxon>Tylopoda</taxon>
        <taxon>Camelidae</taxon>
        <taxon>Camelus</taxon>
    </lineage>
</organism>
<keyword evidence="2" id="KW-1185">Reference proteome</keyword>
<dbReference type="PANTHER" id="PTHR46793">
    <property type="entry name" value="1700018F24RIK PROTEIN-RELATED-RELATED"/>
    <property type="match status" value="1"/>
</dbReference>
<feature type="region of interest" description="Disordered" evidence="1">
    <location>
        <begin position="1"/>
        <end position="29"/>
    </location>
</feature>
<sequence>MSPSSCAPTEPSPPRSRSWTCSSKGEPPPASWPCDLGAPLHLAEAPFAPVKAGLPRGPAARGWQDIGYGCILPYSDQDGGPQDQLRNAISSILGTWLDQHSEAFCQPPDFPCLKQPVAYMQLNMPGSDLEHRAQLLLAQLEHADLTETEPEGTIWKAGMSISSVASPLSQRLMMAPAPAPGPSEDLDQPQKHQQN</sequence>
<evidence type="ECO:0000313" key="2">
    <source>
        <dbReference type="Proteomes" id="UP001732780"/>
    </source>
</evidence>
<dbReference type="InterPro" id="IPR023578">
    <property type="entry name" value="Ras_GEF_dom_sf"/>
</dbReference>
<protein>
    <submittedName>
        <fullName evidence="3">Ral guanine nucleotide dissociation stimulator-like</fullName>
    </submittedName>
    <submittedName>
        <fullName evidence="3">Uncharacterized protein LOC105068620</fullName>
    </submittedName>
</protein>
<gene>
    <name evidence="3" type="primary">LOC105068620</name>
</gene>
<reference evidence="3" key="1">
    <citation type="submission" date="2025-08" db="UniProtKB">
        <authorList>
            <consortium name="RefSeq"/>
        </authorList>
    </citation>
    <scope>IDENTIFICATION</scope>
    <source>
        <tissue evidence="3">Blood</tissue>
    </source>
</reference>
<evidence type="ECO:0000256" key="1">
    <source>
        <dbReference type="SAM" id="MobiDB-lite"/>
    </source>
</evidence>
<evidence type="ECO:0000313" key="3">
    <source>
        <dbReference type="RefSeq" id="XP_045372243.1"/>
    </source>
</evidence>
<name>A0A9W3HHM7_CAMBA</name>
<dbReference type="RefSeq" id="XP_045372243.1">
    <property type="nucleotide sequence ID" value="XM_045516287.2"/>
</dbReference>
<dbReference type="RefSeq" id="XP_045372243.1">
    <property type="nucleotide sequence ID" value="XM_045516287.1"/>
</dbReference>
<dbReference type="SUPFAM" id="SSF48366">
    <property type="entry name" value="Ras GEF"/>
    <property type="match status" value="1"/>
</dbReference>
<feature type="region of interest" description="Disordered" evidence="1">
    <location>
        <begin position="173"/>
        <end position="195"/>
    </location>
</feature>
<dbReference type="AlphaFoldDB" id="A0A9W3HHM7"/>
<accession>A0A9W3HHM7</accession>
<proteinExistence type="predicted"/>